<keyword evidence="3" id="KW-1185">Reference proteome</keyword>
<protein>
    <submittedName>
        <fullName evidence="2">Uncharacterized protein</fullName>
    </submittedName>
</protein>
<organism evidence="2 3">
    <name type="scientific">Malassezia psittaci</name>
    <dbReference type="NCBI Taxonomy" id="1821823"/>
    <lineage>
        <taxon>Eukaryota</taxon>
        <taxon>Fungi</taxon>
        <taxon>Dikarya</taxon>
        <taxon>Basidiomycota</taxon>
        <taxon>Ustilaginomycotina</taxon>
        <taxon>Malasseziomycetes</taxon>
        <taxon>Malasseziales</taxon>
        <taxon>Malasseziaceae</taxon>
        <taxon>Malassezia</taxon>
    </lineage>
</organism>
<dbReference type="Proteomes" id="UP001214628">
    <property type="component" value="Chromosome 1"/>
</dbReference>
<feature type="region of interest" description="Disordered" evidence="1">
    <location>
        <begin position="193"/>
        <end position="256"/>
    </location>
</feature>
<reference evidence="2" key="1">
    <citation type="submission" date="2023-02" db="EMBL/GenBank/DDBJ databases">
        <title>Mating type loci evolution in Malassezia.</title>
        <authorList>
            <person name="Coelho M.A."/>
        </authorList>
    </citation>
    <scope>NUCLEOTIDE SEQUENCE</scope>
    <source>
        <strain evidence="2">CBS 14136</strain>
    </source>
</reference>
<gene>
    <name evidence="2" type="ORF">MPSI1_000789</name>
</gene>
<feature type="compositionally biased region" description="Polar residues" evidence="1">
    <location>
        <begin position="83"/>
        <end position="96"/>
    </location>
</feature>
<sequence>MATGRPVPRPRARRAPESLESSQTGSDRGSKIEEETFFIARRPIRAEVLEEDSERDLSSPSVAPTSQSSSPRRKKRKPLPGWVSQSGKTDVGNSQTEDLDSPNASPGPERARSVSITPPPDLDDDMREFARRAVENVMLQNNAKRKPNYQESVSEANQPASDDTSLDLNADLAQYYRGPNAHQLRERALARERQLQEERRKRLESQEDAEALAPSSSAPQVISIDDSSDDEQYTHEASRNTELETQPEISQADPDENSMRIVLRAAKGDPLVVKVRPTTKIATILTYFRDNRQLSLGEEGAMFLSFEGEKSN</sequence>
<dbReference type="AlphaFoldDB" id="A0AAF0JD84"/>
<feature type="region of interest" description="Disordered" evidence="1">
    <location>
        <begin position="1"/>
        <end position="169"/>
    </location>
</feature>
<feature type="compositionally biased region" description="Basic and acidic residues" evidence="1">
    <location>
        <begin position="232"/>
        <end position="242"/>
    </location>
</feature>
<evidence type="ECO:0000313" key="3">
    <source>
        <dbReference type="Proteomes" id="UP001214628"/>
    </source>
</evidence>
<evidence type="ECO:0000256" key="1">
    <source>
        <dbReference type="SAM" id="MobiDB-lite"/>
    </source>
</evidence>
<evidence type="ECO:0000313" key="2">
    <source>
        <dbReference type="EMBL" id="WFD42150.1"/>
    </source>
</evidence>
<dbReference type="EMBL" id="CP118375">
    <property type="protein sequence ID" value="WFD42150.1"/>
    <property type="molecule type" value="Genomic_DNA"/>
</dbReference>
<proteinExistence type="predicted"/>
<feature type="compositionally biased region" description="Low complexity" evidence="1">
    <location>
        <begin position="58"/>
        <end position="70"/>
    </location>
</feature>
<accession>A0AAF0JD84</accession>
<feature type="compositionally biased region" description="Basic and acidic residues" evidence="1">
    <location>
        <begin position="193"/>
        <end position="205"/>
    </location>
</feature>
<dbReference type="Gene3D" id="3.10.20.90">
    <property type="entry name" value="Phosphatidylinositol 3-kinase Catalytic Subunit, Chain A, domain 1"/>
    <property type="match status" value="1"/>
</dbReference>
<feature type="compositionally biased region" description="Polar residues" evidence="1">
    <location>
        <begin position="149"/>
        <end position="167"/>
    </location>
</feature>
<name>A0AAF0JD84_9BASI</name>